<gene>
    <name evidence="2" type="ORF">Mlute_00679</name>
</gene>
<feature type="domain" description="PD-(D/E)XK endonuclease-like" evidence="1">
    <location>
        <begin position="8"/>
        <end position="224"/>
    </location>
</feature>
<reference evidence="2 3" key="1">
    <citation type="submission" date="2018-08" db="EMBL/GenBank/DDBJ databases">
        <title>Meiothermus luteus KCTC 52599 genome sequencing project.</title>
        <authorList>
            <person name="Da Costa M.S."/>
            <person name="Albuquerque L."/>
            <person name="Raposo P."/>
            <person name="Froufe H.J.C."/>
            <person name="Barroso C.S."/>
            <person name="Egas C."/>
        </authorList>
    </citation>
    <scope>NUCLEOTIDE SEQUENCE [LARGE SCALE GENOMIC DNA]</scope>
    <source>
        <strain evidence="2 3">KCTC 52599</strain>
    </source>
</reference>
<dbReference type="Proteomes" id="UP000265800">
    <property type="component" value="Unassembled WGS sequence"/>
</dbReference>
<evidence type="ECO:0000313" key="2">
    <source>
        <dbReference type="EMBL" id="RIH88263.1"/>
    </source>
</evidence>
<evidence type="ECO:0000259" key="1">
    <source>
        <dbReference type="Pfam" id="PF12705"/>
    </source>
</evidence>
<keyword evidence="3" id="KW-1185">Reference proteome</keyword>
<name>A0A399EX49_9DEIN</name>
<dbReference type="OrthoDB" id="2078095at2"/>
<sequence length="253" mass="28189">MTTLYPTLEADLACPSRYVRTQLHKEPSLAPFASTALGKEVHGRIATSLRLGLPVNQGAFRLPRRVMLSEGEKLDDLLNRAQRGLARFEADYRPNLEGEAHRVEAFVEWKLELDGKPVRFVGKLDLLLGQEIWDWKTGNPGGSREQLRLYLFLAYGATGNPPRLARAVGLESGEEVVEPWSEEIIPWGYARLRRMQESLCTALANPKALNPGRACRYCPYAHACSASQAPGRYLLDTRTGEVTELAAQSLVTE</sequence>
<proteinExistence type="predicted"/>
<dbReference type="Pfam" id="PF12705">
    <property type="entry name" value="PDDEXK_1"/>
    <property type="match status" value="1"/>
</dbReference>
<evidence type="ECO:0000313" key="3">
    <source>
        <dbReference type="Proteomes" id="UP000265800"/>
    </source>
</evidence>
<dbReference type="InterPro" id="IPR038726">
    <property type="entry name" value="PDDEXK_AddAB-type"/>
</dbReference>
<dbReference type="EMBL" id="QWKZ01000014">
    <property type="protein sequence ID" value="RIH88263.1"/>
    <property type="molecule type" value="Genomic_DNA"/>
</dbReference>
<dbReference type="InterPro" id="IPR011604">
    <property type="entry name" value="PDDEXK-like_dom_sf"/>
</dbReference>
<dbReference type="Gene3D" id="3.90.320.10">
    <property type="match status" value="1"/>
</dbReference>
<dbReference type="AlphaFoldDB" id="A0A399EX49"/>
<comment type="caution">
    <text evidence="2">The sequence shown here is derived from an EMBL/GenBank/DDBJ whole genome shotgun (WGS) entry which is preliminary data.</text>
</comment>
<protein>
    <submittedName>
        <fullName evidence="2">PD-(D/E)XK nuclease superfamily protein</fullName>
    </submittedName>
</protein>
<dbReference type="RefSeq" id="WP_119359359.1">
    <property type="nucleotide sequence ID" value="NZ_QWKZ01000014.1"/>
</dbReference>
<accession>A0A399EX49</accession>
<organism evidence="2 3">
    <name type="scientific">Meiothermus luteus</name>
    <dbReference type="NCBI Taxonomy" id="2026184"/>
    <lineage>
        <taxon>Bacteria</taxon>
        <taxon>Thermotogati</taxon>
        <taxon>Deinococcota</taxon>
        <taxon>Deinococci</taxon>
        <taxon>Thermales</taxon>
        <taxon>Thermaceae</taxon>
        <taxon>Meiothermus</taxon>
    </lineage>
</organism>